<dbReference type="InterPro" id="IPR046036">
    <property type="entry name" value="DUF5994"/>
</dbReference>
<organism evidence="1 2">
    <name type="scientific">Candidatus Mycobacterium wuenschmannii</name>
    <dbReference type="NCBI Taxonomy" id="3027808"/>
    <lineage>
        <taxon>Bacteria</taxon>
        <taxon>Bacillati</taxon>
        <taxon>Actinomycetota</taxon>
        <taxon>Actinomycetes</taxon>
        <taxon>Mycobacteriales</taxon>
        <taxon>Mycobacteriaceae</taxon>
        <taxon>Mycobacterium</taxon>
    </lineage>
</organism>
<dbReference type="Proteomes" id="UP001236585">
    <property type="component" value="Chromosome"/>
</dbReference>
<name>A0ABY8VYR1_9MYCO</name>
<dbReference type="EMBL" id="CP126981">
    <property type="protein sequence ID" value="WIM88056.1"/>
    <property type="molecule type" value="Genomic_DNA"/>
</dbReference>
<dbReference type="Pfam" id="PF19457">
    <property type="entry name" value="DUF5994"/>
    <property type="match status" value="1"/>
</dbReference>
<evidence type="ECO:0000313" key="1">
    <source>
        <dbReference type="EMBL" id="WIM88056.1"/>
    </source>
</evidence>
<sequence length="150" mass="16361">MNDWRSANPVRVAIADRLGGPIDGGWWPRVDRMTMELPGLVSALTPLLGSVTSINVNWSHLQRPPDLNWPTWQLKPQHVITVNGERARVNLLVVAYNTNSGLALMLLRRAAGLTIIPADRDKPSFVTAGSILQAALNQCAAAAQVPQNVR</sequence>
<proteinExistence type="predicted"/>
<gene>
    <name evidence="1" type="ORF">PT015_00530</name>
</gene>
<keyword evidence="2" id="KW-1185">Reference proteome</keyword>
<accession>A0ABY8VYR1</accession>
<evidence type="ECO:0000313" key="2">
    <source>
        <dbReference type="Proteomes" id="UP001236585"/>
    </source>
</evidence>
<protein>
    <submittedName>
        <fullName evidence="1">DUF5994 family protein</fullName>
    </submittedName>
</protein>
<dbReference type="RefSeq" id="WP_285188060.1">
    <property type="nucleotide sequence ID" value="NZ_CP126981.1"/>
</dbReference>
<reference evidence="1 2" key="1">
    <citation type="journal article" date="2023" name="Microbiol. Resour. Announc.">
        <title>Complete Genome Sequence of Mycobacterium wuenschmanii, a novel Nontuberculous Mycobacterium Isolated from a captive population of Amazon Milk Frogs.</title>
        <authorList>
            <person name="Hicks J."/>
            <person name="Zeineldin M."/>
            <person name="Ward H."/>
            <person name="Wuenschmann A."/>
            <person name="Camp P."/>
            <person name="Farrell D."/>
            <person name="Lehman K."/>
            <person name="Thacker T."/>
            <person name="Cuthbert E."/>
        </authorList>
    </citation>
    <scope>NUCLEOTIDE SEQUENCE [LARGE SCALE GENOMIC DNA]</scope>
    <source>
        <strain evidence="1 2">Wuenschmanii</strain>
    </source>
</reference>